<dbReference type="InterPro" id="IPR000182">
    <property type="entry name" value="GNAT_dom"/>
</dbReference>
<dbReference type="PATRIC" id="fig|1618023.3.peg.2266"/>
<proteinExistence type="predicted"/>
<accession>A0A0D8ZUY8</accession>
<comment type="caution">
    <text evidence="2">The sequence shown here is derived from an EMBL/GenBank/DDBJ whole genome shotgun (WGS) entry which is preliminary data.</text>
</comment>
<dbReference type="Gene3D" id="3.40.630.30">
    <property type="match status" value="1"/>
</dbReference>
<name>A0A0D8ZUY8_9CYAN</name>
<dbReference type="Pfam" id="PF13508">
    <property type="entry name" value="Acetyltransf_7"/>
    <property type="match status" value="1"/>
</dbReference>
<keyword evidence="3" id="KW-1185">Reference proteome</keyword>
<evidence type="ECO:0000313" key="2">
    <source>
        <dbReference type="EMBL" id="KJH72598.1"/>
    </source>
</evidence>
<organism evidence="2 3">
    <name type="scientific">Aliterella atlantica CENA595</name>
    <dbReference type="NCBI Taxonomy" id="1618023"/>
    <lineage>
        <taxon>Bacteria</taxon>
        <taxon>Bacillati</taxon>
        <taxon>Cyanobacteriota</taxon>
        <taxon>Cyanophyceae</taxon>
        <taxon>Chroococcidiopsidales</taxon>
        <taxon>Aliterellaceae</taxon>
        <taxon>Aliterella</taxon>
    </lineage>
</organism>
<dbReference type="PANTHER" id="PTHR43233">
    <property type="entry name" value="FAMILY N-ACETYLTRANSFERASE, PUTATIVE (AFU_ORTHOLOGUE AFUA_6G03350)-RELATED"/>
    <property type="match status" value="1"/>
</dbReference>
<sequence length="148" mass="17193">MIYEIHHERRHEISLSTDKSKLDITKIYNFLKTSYWAEDILIPVIEKSINNSLCFGVYDLNEQIGFARVISDYATFAYFADIFIIEAYRGKGLGKWLIKSILEHPELQNLRTLLLSTADAHELYRQFGFKNLPLPERMMVISNASSQS</sequence>
<dbReference type="STRING" id="1618023.UH38_05600"/>
<protein>
    <recommendedName>
        <fullName evidence="1">N-acetyltransferase domain-containing protein</fullName>
    </recommendedName>
</protein>
<dbReference type="InterPro" id="IPR016181">
    <property type="entry name" value="Acyl_CoA_acyltransferase"/>
</dbReference>
<dbReference type="PANTHER" id="PTHR43233:SF1">
    <property type="entry name" value="FAMILY N-ACETYLTRANSFERASE, PUTATIVE (AFU_ORTHOLOGUE AFUA_6G03350)-RELATED"/>
    <property type="match status" value="1"/>
</dbReference>
<evidence type="ECO:0000313" key="3">
    <source>
        <dbReference type="Proteomes" id="UP000032452"/>
    </source>
</evidence>
<dbReference type="RefSeq" id="WP_045053659.1">
    <property type="nucleotide sequence ID" value="NZ_CAWMDP010000026.1"/>
</dbReference>
<dbReference type="AlphaFoldDB" id="A0A0D8ZUY8"/>
<reference evidence="2 3" key="1">
    <citation type="submission" date="2015-02" db="EMBL/GenBank/DDBJ databases">
        <title>Draft genome of a novel marine cyanobacterium (Chroococcales) isolated from South Atlantic Ocean.</title>
        <authorList>
            <person name="Rigonato J."/>
            <person name="Alvarenga D.O."/>
            <person name="Branco L.H."/>
            <person name="Varani A.M."/>
            <person name="Brandini F.P."/>
            <person name="Fiore M.F."/>
        </authorList>
    </citation>
    <scope>NUCLEOTIDE SEQUENCE [LARGE SCALE GENOMIC DNA]</scope>
    <source>
        <strain evidence="2 3">CENA595</strain>
    </source>
</reference>
<dbReference type="InterPro" id="IPR053144">
    <property type="entry name" value="Acetyltransferase_Butenolide"/>
</dbReference>
<dbReference type="CDD" id="cd04301">
    <property type="entry name" value="NAT_SF"/>
    <property type="match status" value="1"/>
</dbReference>
<feature type="domain" description="N-acetyltransferase" evidence="1">
    <location>
        <begin position="13"/>
        <end position="144"/>
    </location>
</feature>
<dbReference type="EMBL" id="JYON01000004">
    <property type="protein sequence ID" value="KJH72598.1"/>
    <property type="molecule type" value="Genomic_DNA"/>
</dbReference>
<dbReference type="SUPFAM" id="SSF55729">
    <property type="entry name" value="Acyl-CoA N-acyltransferases (Nat)"/>
    <property type="match status" value="1"/>
</dbReference>
<evidence type="ECO:0000259" key="1">
    <source>
        <dbReference type="PROSITE" id="PS51186"/>
    </source>
</evidence>
<dbReference type="PROSITE" id="PS51186">
    <property type="entry name" value="GNAT"/>
    <property type="match status" value="1"/>
</dbReference>
<dbReference type="GO" id="GO:0016747">
    <property type="term" value="F:acyltransferase activity, transferring groups other than amino-acyl groups"/>
    <property type="evidence" value="ECO:0007669"/>
    <property type="project" value="InterPro"/>
</dbReference>
<dbReference type="Proteomes" id="UP000032452">
    <property type="component" value="Unassembled WGS sequence"/>
</dbReference>
<gene>
    <name evidence="2" type="ORF">UH38_05600</name>
</gene>